<accession>A0ABZ1W320</accession>
<reference evidence="1 2" key="1">
    <citation type="submission" date="2022-10" db="EMBL/GenBank/DDBJ databases">
        <title>The complete genomes of actinobacterial strains from the NBC collection.</title>
        <authorList>
            <person name="Joergensen T.S."/>
            <person name="Alvarez Arevalo M."/>
            <person name="Sterndorff E.B."/>
            <person name="Faurdal D."/>
            <person name="Vuksanovic O."/>
            <person name="Mourched A.-S."/>
            <person name="Charusanti P."/>
            <person name="Shaw S."/>
            <person name="Blin K."/>
            <person name="Weber T."/>
        </authorList>
    </citation>
    <scope>NUCLEOTIDE SEQUENCE [LARGE SCALE GENOMIC DNA]</scope>
    <source>
        <strain evidence="1 2">NBC_01247</strain>
    </source>
</reference>
<gene>
    <name evidence="1" type="ORF">OG469_06575</name>
</gene>
<proteinExistence type="predicted"/>
<keyword evidence="2" id="KW-1185">Reference proteome</keyword>
<dbReference type="EMBL" id="CP108482">
    <property type="protein sequence ID" value="WUS55206.1"/>
    <property type="molecule type" value="Genomic_DNA"/>
</dbReference>
<dbReference type="Proteomes" id="UP001432014">
    <property type="component" value="Chromosome"/>
</dbReference>
<name>A0ABZ1W320_9ACTN</name>
<protein>
    <submittedName>
        <fullName evidence="1">Uncharacterized protein</fullName>
    </submittedName>
</protein>
<evidence type="ECO:0000313" key="2">
    <source>
        <dbReference type="Proteomes" id="UP001432014"/>
    </source>
</evidence>
<sequence>MSIGIARTVSELAVAKVARWTPSRSSFAAVRWMPRHYGPSVW</sequence>
<organism evidence="1 2">
    <name type="scientific">Kitasatospora herbaricolor</name>
    <dbReference type="NCBI Taxonomy" id="68217"/>
    <lineage>
        <taxon>Bacteria</taxon>
        <taxon>Bacillati</taxon>
        <taxon>Actinomycetota</taxon>
        <taxon>Actinomycetes</taxon>
        <taxon>Kitasatosporales</taxon>
        <taxon>Streptomycetaceae</taxon>
        <taxon>Kitasatospora</taxon>
    </lineage>
</organism>
<evidence type="ECO:0000313" key="1">
    <source>
        <dbReference type="EMBL" id="WUS55206.1"/>
    </source>
</evidence>
<dbReference type="RefSeq" id="WP_329500188.1">
    <property type="nucleotide sequence ID" value="NZ_CP108460.1"/>
</dbReference>